<keyword evidence="2" id="KW-0472">Membrane</keyword>
<feature type="transmembrane region" description="Helical" evidence="2">
    <location>
        <begin position="6"/>
        <end position="27"/>
    </location>
</feature>
<dbReference type="AlphaFoldDB" id="A0A6J6G5F0"/>
<keyword evidence="2" id="KW-0812">Transmembrane</keyword>
<dbReference type="EMBL" id="CAEZUP010000002">
    <property type="protein sequence ID" value="CAB4596421.1"/>
    <property type="molecule type" value="Genomic_DNA"/>
</dbReference>
<protein>
    <submittedName>
        <fullName evidence="3">Unannotated protein</fullName>
    </submittedName>
</protein>
<evidence type="ECO:0000313" key="3">
    <source>
        <dbReference type="EMBL" id="CAB4596421.1"/>
    </source>
</evidence>
<feature type="region of interest" description="Disordered" evidence="1">
    <location>
        <begin position="128"/>
        <end position="152"/>
    </location>
</feature>
<sequence>MNSISVVLIVVAIVGLVVVAMAVQSLIGTLRSLRETVEDLRAETLSAVAELRATVALANGEIERVDSLLDTAETVSARVEATSRLAWLVMRNPLVKLASASVASDRATRRLTRDERAIAVVTPLAVSDGERGSSRRKRNSLNTTSRQDRRTS</sequence>
<gene>
    <name evidence="3" type="ORF">UFOPK1835_00087</name>
</gene>
<evidence type="ECO:0000256" key="2">
    <source>
        <dbReference type="SAM" id="Phobius"/>
    </source>
</evidence>
<name>A0A6J6G5F0_9ZZZZ</name>
<evidence type="ECO:0000256" key="1">
    <source>
        <dbReference type="SAM" id="MobiDB-lite"/>
    </source>
</evidence>
<keyword evidence="2" id="KW-1133">Transmembrane helix</keyword>
<proteinExistence type="predicted"/>
<organism evidence="3">
    <name type="scientific">freshwater metagenome</name>
    <dbReference type="NCBI Taxonomy" id="449393"/>
    <lineage>
        <taxon>unclassified sequences</taxon>
        <taxon>metagenomes</taxon>
        <taxon>ecological metagenomes</taxon>
    </lineage>
</organism>
<reference evidence="3" key="1">
    <citation type="submission" date="2020-05" db="EMBL/GenBank/DDBJ databases">
        <authorList>
            <person name="Chiriac C."/>
            <person name="Salcher M."/>
            <person name="Ghai R."/>
            <person name="Kavagutti S V."/>
        </authorList>
    </citation>
    <scope>NUCLEOTIDE SEQUENCE</scope>
</reference>
<accession>A0A6J6G5F0</accession>